<evidence type="ECO:0000313" key="2">
    <source>
        <dbReference type="EMBL" id="CAD7662933.1"/>
    </source>
</evidence>
<feature type="region of interest" description="Disordered" evidence="1">
    <location>
        <begin position="1"/>
        <end position="105"/>
    </location>
</feature>
<dbReference type="EMBL" id="CAJPVJ010030021">
    <property type="protein sequence ID" value="CAG2180070.1"/>
    <property type="molecule type" value="Genomic_DNA"/>
</dbReference>
<feature type="compositionally biased region" description="Polar residues" evidence="1">
    <location>
        <begin position="1"/>
        <end position="30"/>
    </location>
</feature>
<feature type="compositionally biased region" description="Polar residues" evidence="1">
    <location>
        <begin position="59"/>
        <end position="69"/>
    </location>
</feature>
<dbReference type="Proteomes" id="UP000728032">
    <property type="component" value="Unassembled WGS sequence"/>
</dbReference>
<evidence type="ECO:0000256" key="1">
    <source>
        <dbReference type="SAM" id="MobiDB-lite"/>
    </source>
</evidence>
<reference evidence="2" key="1">
    <citation type="submission" date="2020-11" db="EMBL/GenBank/DDBJ databases">
        <authorList>
            <person name="Tran Van P."/>
        </authorList>
    </citation>
    <scope>NUCLEOTIDE SEQUENCE</scope>
</reference>
<proteinExistence type="predicted"/>
<sequence length="161" mass="17464">DTNVNQEVIAINTQLNPTTHTDIQSTTTAPHDSDQEVTDQSLSLISSSSDVMPDHSMDRNPSPSTSIDNKSPPKAKPNKEKRRPIAYSGFMRSDGYLCSDSDDDRPDLQSFDGLLHYMSSRLVSNTRSPSPVIPPVSDTTSASPNPSYFDPSGDAYVCAQG</sequence>
<feature type="non-terminal residue" evidence="2">
    <location>
        <position position="161"/>
    </location>
</feature>
<name>A0A7R9QYX4_9ACAR</name>
<evidence type="ECO:0000313" key="3">
    <source>
        <dbReference type="Proteomes" id="UP000728032"/>
    </source>
</evidence>
<accession>A0A7R9QYX4</accession>
<organism evidence="2">
    <name type="scientific">Oppiella nova</name>
    <dbReference type="NCBI Taxonomy" id="334625"/>
    <lineage>
        <taxon>Eukaryota</taxon>
        <taxon>Metazoa</taxon>
        <taxon>Ecdysozoa</taxon>
        <taxon>Arthropoda</taxon>
        <taxon>Chelicerata</taxon>
        <taxon>Arachnida</taxon>
        <taxon>Acari</taxon>
        <taxon>Acariformes</taxon>
        <taxon>Sarcoptiformes</taxon>
        <taxon>Oribatida</taxon>
        <taxon>Brachypylina</taxon>
        <taxon>Oppioidea</taxon>
        <taxon>Oppiidae</taxon>
        <taxon>Oppiella</taxon>
    </lineage>
</organism>
<feature type="region of interest" description="Disordered" evidence="1">
    <location>
        <begin position="124"/>
        <end position="152"/>
    </location>
</feature>
<protein>
    <submittedName>
        <fullName evidence="2">Uncharacterized protein</fullName>
    </submittedName>
</protein>
<keyword evidence="3" id="KW-1185">Reference proteome</keyword>
<feature type="compositionally biased region" description="Polar residues" evidence="1">
    <location>
        <begin position="137"/>
        <end position="146"/>
    </location>
</feature>
<gene>
    <name evidence="2" type="ORF">ONB1V03_LOCUS19493</name>
</gene>
<dbReference type="AlphaFoldDB" id="A0A7R9QYX4"/>
<dbReference type="EMBL" id="OC944846">
    <property type="protein sequence ID" value="CAD7662933.1"/>
    <property type="molecule type" value="Genomic_DNA"/>
</dbReference>
<feature type="non-terminal residue" evidence="2">
    <location>
        <position position="1"/>
    </location>
</feature>